<accession>A0AAV5SYT0</accession>
<dbReference type="Proteomes" id="UP001432027">
    <property type="component" value="Unassembled WGS sequence"/>
</dbReference>
<sequence>NATYGELFRELGEILPLIITDASQLQLCGWHSKSGRSQHRPCASLWSRVRVILVATCSLLPGREAHHPTLELNRIFNRRA</sequence>
<organism evidence="1 2">
    <name type="scientific">Pristionchus entomophagus</name>
    <dbReference type="NCBI Taxonomy" id="358040"/>
    <lineage>
        <taxon>Eukaryota</taxon>
        <taxon>Metazoa</taxon>
        <taxon>Ecdysozoa</taxon>
        <taxon>Nematoda</taxon>
        <taxon>Chromadorea</taxon>
        <taxon>Rhabditida</taxon>
        <taxon>Rhabditina</taxon>
        <taxon>Diplogasteromorpha</taxon>
        <taxon>Diplogasteroidea</taxon>
        <taxon>Neodiplogasteridae</taxon>
        <taxon>Pristionchus</taxon>
    </lineage>
</organism>
<name>A0AAV5SYT0_9BILA</name>
<feature type="non-terminal residue" evidence="1">
    <location>
        <position position="1"/>
    </location>
</feature>
<dbReference type="EMBL" id="BTSX01000002">
    <property type="protein sequence ID" value="GMS86504.1"/>
    <property type="molecule type" value="Genomic_DNA"/>
</dbReference>
<proteinExistence type="predicted"/>
<gene>
    <name evidence="1" type="ORF">PENTCL1PPCAC_8679</name>
</gene>
<keyword evidence="2" id="KW-1185">Reference proteome</keyword>
<dbReference type="AlphaFoldDB" id="A0AAV5SYT0"/>
<evidence type="ECO:0000313" key="1">
    <source>
        <dbReference type="EMBL" id="GMS86504.1"/>
    </source>
</evidence>
<protein>
    <submittedName>
        <fullName evidence="1">Uncharacterized protein</fullName>
    </submittedName>
</protein>
<comment type="caution">
    <text evidence="1">The sequence shown here is derived from an EMBL/GenBank/DDBJ whole genome shotgun (WGS) entry which is preliminary data.</text>
</comment>
<reference evidence="1" key="1">
    <citation type="submission" date="2023-10" db="EMBL/GenBank/DDBJ databases">
        <title>Genome assembly of Pristionchus species.</title>
        <authorList>
            <person name="Yoshida K."/>
            <person name="Sommer R.J."/>
        </authorList>
    </citation>
    <scope>NUCLEOTIDE SEQUENCE</scope>
    <source>
        <strain evidence="1">RS0144</strain>
    </source>
</reference>
<evidence type="ECO:0000313" key="2">
    <source>
        <dbReference type="Proteomes" id="UP001432027"/>
    </source>
</evidence>